<dbReference type="Proteomes" id="UP001281147">
    <property type="component" value="Unassembled WGS sequence"/>
</dbReference>
<dbReference type="EMBL" id="JAUTXU010000508">
    <property type="protein sequence ID" value="KAK3679556.1"/>
    <property type="molecule type" value="Genomic_DNA"/>
</dbReference>
<protein>
    <submittedName>
        <fullName evidence="1">Uncharacterized protein</fullName>
    </submittedName>
</protein>
<name>A0ACC3M8X4_9PEZI</name>
<reference evidence="1" key="1">
    <citation type="submission" date="2023-07" db="EMBL/GenBank/DDBJ databases">
        <title>Black Yeasts Isolated from many extreme environments.</title>
        <authorList>
            <person name="Coleine C."/>
            <person name="Stajich J.E."/>
            <person name="Selbmann L."/>
        </authorList>
    </citation>
    <scope>NUCLEOTIDE SEQUENCE</scope>
    <source>
        <strain evidence="1">CCFEE 5714</strain>
    </source>
</reference>
<sequence length="320" mass="35050">MRRQAFPEVTDPHSSHSSLKWARSGRARSTRPPSHHLLDPIKLRNWEHADTSQGLQLLHLHAISGDWSLIPAALMHSVCAGQSGLIEDEHQVSVKQETVGQKSRTTAVHPGDLRWRLDEPCLKTGQVQACAGTGPSANHATSCEAQGVSDTKGDGLFVLSRTQTVDLAMEVNSKSKLEEVVQALTLLVATSSTQACNFQRESAGFRSGKQVDSEEGQATRQAQTQAPDPSSMVVPIALVRDPKSKKDCQWPLSRYQLMMLPPPSPPPNKPLPPPPRQRTRPTREELMDQITEEVGQIRRLCADQKALMVLSLPRAGGDVV</sequence>
<keyword evidence="2" id="KW-1185">Reference proteome</keyword>
<accession>A0ACC3M8X4</accession>
<organism evidence="1 2">
    <name type="scientific">Vermiconidia calcicola</name>
    <dbReference type="NCBI Taxonomy" id="1690605"/>
    <lineage>
        <taxon>Eukaryota</taxon>
        <taxon>Fungi</taxon>
        <taxon>Dikarya</taxon>
        <taxon>Ascomycota</taxon>
        <taxon>Pezizomycotina</taxon>
        <taxon>Dothideomycetes</taxon>
        <taxon>Dothideomycetidae</taxon>
        <taxon>Mycosphaerellales</taxon>
        <taxon>Extremaceae</taxon>
        <taxon>Vermiconidia</taxon>
    </lineage>
</organism>
<proteinExistence type="predicted"/>
<evidence type="ECO:0000313" key="2">
    <source>
        <dbReference type="Proteomes" id="UP001281147"/>
    </source>
</evidence>
<evidence type="ECO:0000313" key="1">
    <source>
        <dbReference type="EMBL" id="KAK3679556.1"/>
    </source>
</evidence>
<gene>
    <name evidence="1" type="ORF">LTR37_021420</name>
</gene>
<comment type="caution">
    <text evidence="1">The sequence shown here is derived from an EMBL/GenBank/DDBJ whole genome shotgun (WGS) entry which is preliminary data.</text>
</comment>